<proteinExistence type="predicted"/>
<name>A0A1T4WIM3_9BACT</name>
<keyword evidence="2" id="KW-1185">Reference proteome</keyword>
<protein>
    <recommendedName>
        <fullName evidence="3">Aldose 1-epimerase</fullName>
    </recommendedName>
</protein>
<organism evidence="1 2">
    <name type="scientific">Desulfobaculum bizertense DSM 18034</name>
    <dbReference type="NCBI Taxonomy" id="1121442"/>
    <lineage>
        <taxon>Bacteria</taxon>
        <taxon>Pseudomonadati</taxon>
        <taxon>Thermodesulfobacteriota</taxon>
        <taxon>Desulfovibrionia</taxon>
        <taxon>Desulfovibrionales</taxon>
        <taxon>Desulfovibrionaceae</taxon>
        <taxon>Desulfobaculum</taxon>
    </lineage>
</organism>
<gene>
    <name evidence="1" type="ORF">SAMN02745702_02247</name>
</gene>
<dbReference type="RefSeq" id="WP_078685525.1">
    <property type="nucleotide sequence ID" value="NZ_FUYA01000007.1"/>
</dbReference>
<evidence type="ECO:0008006" key="3">
    <source>
        <dbReference type="Google" id="ProtNLM"/>
    </source>
</evidence>
<dbReference type="OrthoDB" id="5459555at2"/>
<dbReference type="Proteomes" id="UP000189733">
    <property type="component" value="Unassembled WGS sequence"/>
</dbReference>
<dbReference type="EMBL" id="FUYA01000007">
    <property type="protein sequence ID" value="SKA76501.1"/>
    <property type="molecule type" value="Genomic_DNA"/>
</dbReference>
<accession>A0A1T4WIM3</accession>
<dbReference type="AlphaFoldDB" id="A0A1T4WIM3"/>
<evidence type="ECO:0000313" key="1">
    <source>
        <dbReference type="EMBL" id="SKA76501.1"/>
    </source>
</evidence>
<reference evidence="1 2" key="1">
    <citation type="submission" date="2017-02" db="EMBL/GenBank/DDBJ databases">
        <authorList>
            <person name="Peterson S.W."/>
        </authorList>
    </citation>
    <scope>NUCLEOTIDE SEQUENCE [LARGE SCALE GENOMIC DNA]</scope>
    <source>
        <strain evidence="1 2">DSM 18034</strain>
    </source>
</reference>
<evidence type="ECO:0000313" key="2">
    <source>
        <dbReference type="Proteomes" id="UP000189733"/>
    </source>
</evidence>
<sequence length="79" mass="9023">MDYSQKDIPLEIHHGEILSFENGQTLRFESNGEAKDLFFGDEWSPTIQLFPACDYSFENAGDNYKATALFEDGLKVEKI</sequence>